<dbReference type="EMBL" id="CM004480">
    <property type="protein sequence ID" value="OCT68472.1"/>
    <property type="molecule type" value="Genomic_DNA"/>
</dbReference>
<accession>A0A974C8W8</accession>
<dbReference type="AlphaFoldDB" id="A0A974C8W8"/>
<gene>
    <name evidence="1" type="ORF">XELAEV_18039774mg</name>
</gene>
<protein>
    <submittedName>
        <fullName evidence="1">Uncharacterized protein</fullName>
    </submittedName>
</protein>
<sequence>MLANVVLLRAHADFTHEAPMVRDDGTVLLSATYCSLTLVVQSFTLLAQRMRNLHGGAVTNPRGGVSHC</sequence>
<evidence type="ECO:0000313" key="1">
    <source>
        <dbReference type="EMBL" id="OCT68472.1"/>
    </source>
</evidence>
<organism evidence="1 2">
    <name type="scientific">Xenopus laevis</name>
    <name type="common">African clawed frog</name>
    <dbReference type="NCBI Taxonomy" id="8355"/>
    <lineage>
        <taxon>Eukaryota</taxon>
        <taxon>Metazoa</taxon>
        <taxon>Chordata</taxon>
        <taxon>Craniata</taxon>
        <taxon>Vertebrata</taxon>
        <taxon>Euteleostomi</taxon>
        <taxon>Amphibia</taxon>
        <taxon>Batrachia</taxon>
        <taxon>Anura</taxon>
        <taxon>Pipoidea</taxon>
        <taxon>Pipidae</taxon>
        <taxon>Xenopodinae</taxon>
        <taxon>Xenopus</taxon>
        <taxon>Xenopus</taxon>
    </lineage>
</organism>
<proteinExistence type="predicted"/>
<evidence type="ECO:0000313" key="2">
    <source>
        <dbReference type="Proteomes" id="UP000694892"/>
    </source>
</evidence>
<name>A0A974C8W8_XENLA</name>
<reference evidence="2" key="1">
    <citation type="journal article" date="2016" name="Nature">
        <title>Genome evolution in the allotetraploid frog Xenopus laevis.</title>
        <authorList>
            <person name="Session A.M."/>
            <person name="Uno Y."/>
            <person name="Kwon T."/>
            <person name="Chapman J.A."/>
            <person name="Toyoda A."/>
            <person name="Takahashi S."/>
            <person name="Fukui A."/>
            <person name="Hikosaka A."/>
            <person name="Suzuki A."/>
            <person name="Kondo M."/>
            <person name="van Heeringen S.J."/>
            <person name="Quigley I."/>
            <person name="Heinz S."/>
            <person name="Ogino H."/>
            <person name="Ochi H."/>
            <person name="Hellsten U."/>
            <person name="Lyons J.B."/>
            <person name="Simakov O."/>
            <person name="Putnam N."/>
            <person name="Stites J."/>
            <person name="Kuroki Y."/>
            <person name="Tanaka T."/>
            <person name="Michiue T."/>
            <person name="Watanabe M."/>
            <person name="Bogdanovic O."/>
            <person name="Lister R."/>
            <person name="Georgiou G."/>
            <person name="Paranjpe S.S."/>
            <person name="van Kruijsbergen I."/>
            <person name="Shu S."/>
            <person name="Carlson J."/>
            <person name="Kinoshita T."/>
            <person name="Ohta Y."/>
            <person name="Mawaribuchi S."/>
            <person name="Jenkins J."/>
            <person name="Grimwood J."/>
            <person name="Schmutz J."/>
            <person name="Mitros T."/>
            <person name="Mozaffari S.V."/>
            <person name="Suzuki Y."/>
            <person name="Haramoto Y."/>
            <person name="Yamamoto T.S."/>
            <person name="Takagi C."/>
            <person name="Heald R."/>
            <person name="Miller K."/>
            <person name="Haudenschild C."/>
            <person name="Kitzman J."/>
            <person name="Nakayama T."/>
            <person name="Izutsu Y."/>
            <person name="Robert J."/>
            <person name="Fortriede J."/>
            <person name="Burns K."/>
            <person name="Lotay V."/>
            <person name="Karimi K."/>
            <person name="Yasuoka Y."/>
            <person name="Dichmann D.S."/>
            <person name="Flajnik M.F."/>
            <person name="Houston D.W."/>
            <person name="Shendure J."/>
            <person name="DuPasquier L."/>
            <person name="Vize P.D."/>
            <person name="Zorn A.M."/>
            <person name="Ito M."/>
            <person name="Marcotte E.M."/>
            <person name="Wallingford J.B."/>
            <person name="Ito Y."/>
            <person name="Asashima M."/>
            <person name="Ueno N."/>
            <person name="Matsuda Y."/>
            <person name="Veenstra G.J."/>
            <person name="Fujiyama A."/>
            <person name="Harland R.M."/>
            <person name="Taira M."/>
            <person name="Rokhsar D.S."/>
        </authorList>
    </citation>
    <scope>NUCLEOTIDE SEQUENCE [LARGE SCALE GENOMIC DNA]</scope>
    <source>
        <strain evidence="2">J</strain>
    </source>
</reference>
<dbReference type="Proteomes" id="UP000694892">
    <property type="component" value="Chromosome 8L"/>
</dbReference>